<evidence type="ECO:0000313" key="13">
    <source>
        <dbReference type="Proteomes" id="UP000283589"/>
    </source>
</evidence>
<dbReference type="EMBL" id="QRZA01000033">
    <property type="protein sequence ID" value="RGV31427.1"/>
    <property type="molecule type" value="Genomic_DNA"/>
</dbReference>
<evidence type="ECO:0000313" key="12">
    <source>
        <dbReference type="EMBL" id="RHM40136.1"/>
    </source>
</evidence>
<dbReference type="PANTHER" id="PTHR33446:SF2">
    <property type="entry name" value="PROTEIN TONB"/>
    <property type="match status" value="1"/>
</dbReference>
<evidence type="ECO:0000256" key="1">
    <source>
        <dbReference type="ARBA" id="ARBA00004383"/>
    </source>
</evidence>
<dbReference type="Proteomes" id="UP000283589">
    <property type="component" value="Unassembled WGS sequence"/>
</dbReference>
<evidence type="ECO:0000256" key="7">
    <source>
        <dbReference type="ARBA" id="ARBA00022927"/>
    </source>
</evidence>
<proteinExistence type="inferred from homology"/>
<dbReference type="NCBIfam" id="TIGR01352">
    <property type="entry name" value="tonB_Cterm"/>
    <property type="match status" value="1"/>
</dbReference>
<dbReference type="InterPro" id="IPR051045">
    <property type="entry name" value="TonB-dependent_transducer"/>
</dbReference>
<comment type="similarity">
    <text evidence="2">Belongs to the TonB family.</text>
</comment>
<keyword evidence="9" id="KW-0472">Membrane</keyword>
<evidence type="ECO:0000256" key="8">
    <source>
        <dbReference type="ARBA" id="ARBA00022989"/>
    </source>
</evidence>
<dbReference type="GO" id="GO:0098797">
    <property type="term" value="C:plasma membrane protein complex"/>
    <property type="evidence" value="ECO:0007669"/>
    <property type="project" value="TreeGrafter"/>
</dbReference>
<protein>
    <submittedName>
        <fullName evidence="11">Energy transducer TonB</fullName>
    </submittedName>
</protein>
<evidence type="ECO:0000256" key="9">
    <source>
        <dbReference type="ARBA" id="ARBA00023136"/>
    </source>
</evidence>
<name>A0A412WVR4_9BACT</name>
<comment type="subcellular location">
    <subcellularLocation>
        <location evidence="1">Cell inner membrane</location>
        <topology evidence="1">Single-pass membrane protein</topology>
        <orientation evidence="1">Periplasmic side</orientation>
    </subcellularLocation>
</comment>
<feature type="domain" description="TonB C-terminal" evidence="10">
    <location>
        <begin position="58"/>
        <end position="154"/>
    </location>
</feature>
<reference evidence="13 14" key="1">
    <citation type="submission" date="2018-08" db="EMBL/GenBank/DDBJ databases">
        <title>A genome reference for cultivated species of the human gut microbiota.</title>
        <authorList>
            <person name="Zou Y."/>
            <person name="Xue W."/>
            <person name="Luo G."/>
        </authorList>
    </citation>
    <scope>NUCLEOTIDE SEQUENCE [LARGE SCALE GENOMIC DNA]</scope>
    <source>
        <strain evidence="11 13">AF14-49</strain>
        <strain evidence="12 14">AF34-33</strain>
    </source>
</reference>
<organism evidence="11 13">
    <name type="scientific">Butyricimonas virosa</name>
    <dbReference type="NCBI Taxonomy" id="544645"/>
    <lineage>
        <taxon>Bacteria</taxon>
        <taxon>Pseudomonadati</taxon>
        <taxon>Bacteroidota</taxon>
        <taxon>Bacteroidia</taxon>
        <taxon>Bacteroidales</taxon>
        <taxon>Odoribacteraceae</taxon>
        <taxon>Butyricimonas</taxon>
    </lineage>
</organism>
<dbReference type="InterPro" id="IPR037682">
    <property type="entry name" value="TonB_C"/>
</dbReference>
<evidence type="ECO:0000256" key="3">
    <source>
        <dbReference type="ARBA" id="ARBA00022448"/>
    </source>
</evidence>
<keyword evidence="6" id="KW-0812">Transmembrane</keyword>
<keyword evidence="8" id="KW-1133">Transmembrane helix</keyword>
<dbReference type="GO" id="GO:0031992">
    <property type="term" value="F:energy transducer activity"/>
    <property type="evidence" value="ECO:0007669"/>
    <property type="project" value="TreeGrafter"/>
</dbReference>
<accession>A0A412WVR4</accession>
<keyword evidence="7" id="KW-0653">Protein transport</keyword>
<keyword evidence="3" id="KW-0813">Transport</keyword>
<dbReference type="AlphaFoldDB" id="A0A412WVR4"/>
<keyword evidence="5" id="KW-0997">Cell inner membrane</keyword>
<gene>
    <name evidence="11" type="ORF">DWW18_17625</name>
    <name evidence="12" type="ORF">DWZ68_16295</name>
</gene>
<evidence type="ECO:0000256" key="2">
    <source>
        <dbReference type="ARBA" id="ARBA00006555"/>
    </source>
</evidence>
<dbReference type="PANTHER" id="PTHR33446">
    <property type="entry name" value="PROTEIN TONB-RELATED"/>
    <property type="match status" value="1"/>
</dbReference>
<evidence type="ECO:0000259" key="10">
    <source>
        <dbReference type="PROSITE" id="PS52015"/>
    </source>
</evidence>
<dbReference type="GO" id="GO:0015031">
    <property type="term" value="P:protein transport"/>
    <property type="evidence" value="ECO:0007669"/>
    <property type="project" value="UniProtKB-KW"/>
</dbReference>
<dbReference type="Pfam" id="PF03544">
    <property type="entry name" value="TonB_C"/>
    <property type="match status" value="1"/>
</dbReference>
<evidence type="ECO:0000313" key="14">
    <source>
        <dbReference type="Proteomes" id="UP000286038"/>
    </source>
</evidence>
<dbReference type="Proteomes" id="UP000286038">
    <property type="component" value="Unassembled WGS sequence"/>
</dbReference>
<sequence>MINIHYMKKNYNWAKVTLVMGCMLGLGWLATPVMARDMDVRLMDEDTTIMVVAEVQPEFNGNLNQWIGENVQYPEEAYANQIDGRVFVTFVIEKDGAVTHARVVRSAHPLLDAEALRVIAGMPKWKPAMSGGKAVRFEKTLPITFKYTPQETVLTFEEYLKNLEEERVMLEKGEKMSMEDMARRVNAFKEQLGDDATLRKMLLEKSQSIKGQIDSTVKAQTKVLKLKKNDVKELTKIYEDEIDAKIKLIESLGTDQFISYFVESELEMRKIEMDKMLKIKDLLKDRFKLYFENYILQQ</sequence>
<evidence type="ECO:0000313" key="11">
    <source>
        <dbReference type="EMBL" id="RGV31427.1"/>
    </source>
</evidence>
<dbReference type="Gene3D" id="3.30.1150.10">
    <property type="match status" value="1"/>
</dbReference>
<evidence type="ECO:0000256" key="6">
    <source>
        <dbReference type="ARBA" id="ARBA00022692"/>
    </source>
</evidence>
<dbReference type="GO" id="GO:0055085">
    <property type="term" value="P:transmembrane transport"/>
    <property type="evidence" value="ECO:0007669"/>
    <property type="project" value="InterPro"/>
</dbReference>
<evidence type="ECO:0000256" key="5">
    <source>
        <dbReference type="ARBA" id="ARBA00022519"/>
    </source>
</evidence>
<keyword evidence="4" id="KW-1003">Cell membrane</keyword>
<dbReference type="PROSITE" id="PS52015">
    <property type="entry name" value="TONB_CTD"/>
    <property type="match status" value="1"/>
</dbReference>
<dbReference type="InterPro" id="IPR006260">
    <property type="entry name" value="TonB/TolA_C"/>
</dbReference>
<dbReference type="STRING" id="1121130.GCA_000519105_02820"/>
<evidence type="ECO:0000256" key="4">
    <source>
        <dbReference type="ARBA" id="ARBA00022475"/>
    </source>
</evidence>
<dbReference type="SUPFAM" id="SSF74653">
    <property type="entry name" value="TolA/TonB C-terminal domain"/>
    <property type="match status" value="1"/>
</dbReference>
<dbReference type="EMBL" id="QRPV01000032">
    <property type="protein sequence ID" value="RHM40136.1"/>
    <property type="molecule type" value="Genomic_DNA"/>
</dbReference>
<comment type="caution">
    <text evidence="11">The sequence shown here is derived from an EMBL/GenBank/DDBJ whole genome shotgun (WGS) entry which is preliminary data.</text>
</comment>